<dbReference type="Gene3D" id="3.10.580.10">
    <property type="entry name" value="CBS-domain"/>
    <property type="match status" value="1"/>
</dbReference>
<dbReference type="Gene3D" id="1.10.10.10">
    <property type="entry name" value="Winged helix-like DNA-binding domain superfamily/Winged helix DNA-binding domain"/>
    <property type="match status" value="1"/>
</dbReference>
<evidence type="ECO:0000256" key="2">
    <source>
        <dbReference type="PROSITE-ProRule" id="PRU00703"/>
    </source>
</evidence>
<dbReference type="SUPFAM" id="SSF46785">
    <property type="entry name" value="Winged helix' DNA-binding domain"/>
    <property type="match status" value="1"/>
</dbReference>
<dbReference type="InterPro" id="IPR013196">
    <property type="entry name" value="HTH_11"/>
</dbReference>
<dbReference type="EMBL" id="JACBYF010000007">
    <property type="protein sequence ID" value="NYS47478.1"/>
    <property type="molecule type" value="Genomic_DNA"/>
</dbReference>
<dbReference type="SMART" id="SM00116">
    <property type="entry name" value="CBS"/>
    <property type="match status" value="2"/>
</dbReference>
<comment type="caution">
    <text evidence="4">The sequence shown here is derived from an EMBL/GenBank/DDBJ whole genome shotgun (WGS) entry which is preliminary data.</text>
</comment>
<gene>
    <name evidence="4" type="ORF">HZY85_04620</name>
</gene>
<dbReference type="Pfam" id="PF00571">
    <property type="entry name" value="CBS"/>
    <property type="match status" value="2"/>
</dbReference>
<keyword evidence="1 2" id="KW-0129">CBS domain</keyword>
<sequence>MELSNREQQIVKIVQKYEPITGDEIARELSLSKSTIRTELSILVKLGILVAKTNTGYFYNKSLEDNKKYDIFKSTKVENVMGLSITANVNETFSQVISKLFIHDVGTIFIVDDNDNLAGVVSRKDLLKIMVSNSNAHIMPIAMAMTRVPNVVYTLEGENLLDPLRKIINHEVDCIPVVNTENNNTKVIGRISKTTIIRIILDILEG</sequence>
<reference evidence="4 5" key="1">
    <citation type="submission" date="2020-07" db="EMBL/GenBank/DDBJ databases">
        <title>MOT database genomes.</title>
        <authorList>
            <person name="Joseph S."/>
            <person name="Aduse-Opoku J."/>
            <person name="Hashim A."/>
            <person name="Wade W."/>
            <person name="Curtis M."/>
        </authorList>
    </citation>
    <scope>NUCLEOTIDE SEQUENCE [LARGE SCALE GENOMIC DNA]</scope>
    <source>
        <strain evidence="4 5">CIP 106318</strain>
    </source>
</reference>
<dbReference type="PROSITE" id="PS51371">
    <property type="entry name" value="CBS"/>
    <property type="match status" value="2"/>
</dbReference>
<name>A0ABX2SZG8_9BACL</name>
<dbReference type="PANTHER" id="PTHR43080:SF2">
    <property type="entry name" value="CBS DOMAIN-CONTAINING PROTEIN"/>
    <property type="match status" value="1"/>
</dbReference>
<protein>
    <submittedName>
        <fullName evidence="4">CBS domain-containing protein</fullName>
    </submittedName>
</protein>
<evidence type="ECO:0000313" key="5">
    <source>
        <dbReference type="Proteomes" id="UP000531840"/>
    </source>
</evidence>
<evidence type="ECO:0000313" key="4">
    <source>
        <dbReference type="EMBL" id="NYS47478.1"/>
    </source>
</evidence>
<keyword evidence="5" id="KW-1185">Reference proteome</keyword>
<dbReference type="InterPro" id="IPR000644">
    <property type="entry name" value="CBS_dom"/>
</dbReference>
<organism evidence="4 5">
    <name type="scientific">Gemelliphila palaticanis</name>
    <dbReference type="NCBI Taxonomy" id="81950"/>
    <lineage>
        <taxon>Bacteria</taxon>
        <taxon>Bacillati</taxon>
        <taxon>Bacillota</taxon>
        <taxon>Bacilli</taxon>
        <taxon>Bacillales</taxon>
        <taxon>Gemellaceae</taxon>
        <taxon>Gemelliphila</taxon>
    </lineage>
</organism>
<feature type="domain" description="CBS" evidence="3">
    <location>
        <begin position="74"/>
        <end position="137"/>
    </location>
</feature>
<dbReference type="PANTHER" id="PTHR43080">
    <property type="entry name" value="CBS DOMAIN-CONTAINING PROTEIN CBSX3, MITOCHONDRIAL"/>
    <property type="match status" value="1"/>
</dbReference>
<feature type="domain" description="CBS" evidence="3">
    <location>
        <begin position="145"/>
        <end position="206"/>
    </location>
</feature>
<dbReference type="RefSeq" id="WP_179941267.1">
    <property type="nucleotide sequence ID" value="NZ_JACBYF010000007.1"/>
</dbReference>
<proteinExistence type="predicted"/>
<accession>A0ABX2SZG8</accession>
<dbReference type="Proteomes" id="UP000531840">
    <property type="component" value="Unassembled WGS sequence"/>
</dbReference>
<dbReference type="InterPro" id="IPR036390">
    <property type="entry name" value="WH_DNA-bd_sf"/>
</dbReference>
<evidence type="ECO:0000259" key="3">
    <source>
        <dbReference type="PROSITE" id="PS51371"/>
    </source>
</evidence>
<dbReference type="Pfam" id="PF08279">
    <property type="entry name" value="HTH_11"/>
    <property type="match status" value="1"/>
</dbReference>
<dbReference type="InterPro" id="IPR051257">
    <property type="entry name" value="Diverse_CBS-Domain"/>
</dbReference>
<dbReference type="InterPro" id="IPR036388">
    <property type="entry name" value="WH-like_DNA-bd_sf"/>
</dbReference>
<evidence type="ECO:0000256" key="1">
    <source>
        <dbReference type="ARBA" id="ARBA00023122"/>
    </source>
</evidence>
<dbReference type="SUPFAM" id="SSF54631">
    <property type="entry name" value="CBS-domain pair"/>
    <property type="match status" value="1"/>
</dbReference>
<dbReference type="InterPro" id="IPR046342">
    <property type="entry name" value="CBS_dom_sf"/>
</dbReference>